<dbReference type="Pfam" id="PF01944">
    <property type="entry name" value="SpoIIM"/>
    <property type="match status" value="1"/>
</dbReference>
<feature type="transmembrane region" description="Helical" evidence="1">
    <location>
        <begin position="258"/>
        <end position="276"/>
    </location>
</feature>
<organism evidence="2 3">
    <name type="scientific">Mucilaginibacter paludis DSM 18603</name>
    <dbReference type="NCBI Taxonomy" id="714943"/>
    <lineage>
        <taxon>Bacteria</taxon>
        <taxon>Pseudomonadati</taxon>
        <taxon>Bacteroidota</taxon>
        <taxon>Sphingobacteriia</taxon>
        <taxon>Sphingobacteriales</taxon>
        <taxon>Sphingobacteriaceae</taxon>
        <taxon>Mucilaginibacter</taxon>
    </lineage>
</organism>
<accession>H1Y4Y0</accession>
<dbReference type="STRING" id="714943.Mucpa_4217"/>
<sequence length="318" mass="36542">MRESLFIKQNSAKWKEYETVQSSSPDELAERFVTIMDDLAYAKTFYPKSKTTIYLNGLASNFHQSIYKNKKEKVNRFVYFWQYELPLLFKQYRAQVLYSFIFFIVFFLISFLSSKYDQNFVRSVLSDEYVNMTNENIAKGDPFGVYKSENEFVMFWMIAKNNLTVTAITFVSGITLSVGTLYNLFKNGMMVGCFQYLFISKGLGLKSVLVIWIHGTLEISTIILAGAAGLIMGNSVLFPKTYSRFASLKRGALDGLKLMLGISPIVVTAAIFESFITRHTEMPVWLSTSILVTSFLFIIWYVIIYPVYVSKNKKPIKL</sequence>
<evidence type="ECO:0008006" key="4">
    <source>
        <dbReference type="Google" id="ProtNLM"/>
    </source>
</evidence>
<name>H1Y4Y0_9SPHI</name>
<dbReference type="RefSeq" id="WP_008509070.1">
    <property type="nucleotide sequence ID" value="NZ_CM001403.1"/>
</dbReference>
<keyword evidence="3" id="KW-1185">Reference proteome</keyword>
<protein>
    <recommendedName>
        <fullName evidence="4">Stage II sporulation protein M</fullName>
    </recommendedName>
</protein>
<dbReference type="Proteomes" id="UP000002774">
    <property type="component" value="Chromosome"/>
</dbReference>
<dbReference type="OrthoDB" id="9800053at2"/>
<keyword evidence="1" id="KW-1133">Transmembrane helix</keyword>
<evidence type="ECO:0000256" key="1">
    <source>
        <dbReference type="SAM" id="Phobius"/>
    </source>
</evidence>
<feature type="transmembrane region" description="Helical" evidence="1">
    <location>
        <begin position="96"/>
        <end position="113"/>
    </location>
</feature>
<reference evidence="2" key="1">
    <citation type="submission" date="2011-09" db="EMBL/GenBank/DDBJ databases">
        <title>The permanent draft genome of Mucilaginibacter paludis DSM 18603.</title>
        <authorList>
            <consortium name="US DOE Joint Genome Institute (JGI-PGF)"/>
            <person name="Lucas S."/>
            <person name="Han J."/>
            <person name="Lapidus A."/>
            <person name="Bruce D."/>
            <person name="Goodwin L."/>
            <person name="Pitluck S."/>
            <person name="Peters L."/>
            <person name="Kyrpides N."/>
            <person name="Mavromatis K."/>
            <person name="Ivanova N."/>
            <person name="Mikhailova N."/>
            <person name="Held B."/>
            <person name="Detter J.C."/>
            <person name="Tapia R."/>
            <person name="Han C."/>
            <person name="Land M."/>
            <person name="Hauser L."/>
            <person name="Markowitz V."/>
            <person name="Cheng J.-F."/>
            <person name="Hugenholtz P."/>
            <person name="Woyke T."/>
            <person name="Wu D."/>
            <person name="Tindall B."/>
            <person name="Brambilla E."/>
            <person name="Klenk H.-P."/>
            <person name="Eisen J.A."/>
        </authorList>
    </citation>
    <scope>NUCLEOTIDE SEQUENCE [LARGE SCALE GENOMIC DNA]</scope>
    <source>
        <strain evidence="2">DSM 18603</strain>
    </source>
</reference>
<dbReference type="EMBL" id="CM001403">
    <property type="protein sequence ID" value="EHQ28308.1"/>
    <property type="molecule type" value="Genomic_DNA"/>
</dbReference>
<dbReference type="PANTHER" id="PTHR35337:SF1">
    <property type="entry name" value="SLR1478 PROTEIN"/>
    <property type="match status" value="1"/>
</dbReference>
<dbReference type="PANTHER" id="PTHR35337">
    <property type="entry name" value="SLR1478 PROTEIN"/>
    <property type="match status" value="1"/>
</dbReference>
<evidence type="ECO:0000313" key="3">
    <source>
        <dbReference type="Proteomes" id="UP000002774"/>
    </source>
</evidence>
<keyword evidence="1" id="KW-0472">Membrane</keyword>
<dbReference type="HOGENOM" id="CLU_069787_0_0_10"/>
<gene>
    <name evidence="2" type="ORF">Mucpa_4217</name>
</gene>
<feature type="transmembrane region" description="Helical" evidence="1">
    <location>
        <begin position="219"/>
        <end position="238"/>
    </location>
</feature>
<evidence type="ECO:0000313" key="2">
    <source>
        <dbReference type="EMBL" id="EHQ28308.1"/>
    </source>
</evidence>
<dbReference type="AlphaFoldDB" id="H1Y4Y0"/>
<feature type="transmembrane region" description="Helical" evidence="1">
    <location>
        <begin position="163"/>
        <end position="184"/>
    </location>
</feature>
<feature type="transmembrane region" description="Helical" evidence="1">
    <location>
        <begin position="196"/>
        <end position="213"/>
    </location>
</feature>
<proteinExistence type="predicted"/>
<dbReference type="InterPro" id="IPR002798">
    <property type="entry name" value="SpoIIM-like"/>
</dbReference>
<keyword evidence="1" id="KW-0812">Transmembrane</keyword>
<dbReference type="eggNOG" id="COG1300">
    <property type="taxonomic scope" value="Bacteria"/>
</dbReference>
<feature type="transmembrane region" description="Helical" evidence="1">
    <location>
        <begin position="282"/>
        <end position="308"/>
    </location>
</feature>